<reference evidence="1 2" key="1">
    <citation type="journal article" date="2022" name="Nat. Plants">
        <title>Genomes of leafy and leafless Platanthera orchids illuminate the evolution of mycoheterotrophy.</title>
        <authorList>
            <person name="Li M.H."/>
            <person name="Liu K.W."/>
            <person name="Li Z."/>
            <person name="Lu H.C."/>
            <person name="Ye Q.L."/>
            <person name="Zhang D."/>
            <person name="Wang J.Y."/>
            <person name="Li Y.F."/>
            <person name="Zhong Z.M."/>
            <person name="Liu X."/>
            <person name="Yu X."/>
            <person name="Liu D.K."/>
            <person name="Tu X.D."/>
            <person name="Liu B."/>
            <person name="Hao Y."/>
            <person name="Liao X.Y."/>
            <person name="Jiang Y.T."/>
            <person name="Sun W.H."/>
            <person name="Chen J."/>
            <person name="Chen Y.Q."/>
            <person name="Ai Y."/>
            <person name="Zhai J.W."/>
            <person name="Wu S.S."/>
            <person name="Zhou Z."/>
            <person name="Hsiao Y.Y."/>
            <person name="Wu W.L."/>
            <person name="Chen Y.Y."/>
            <person name="Lin Y.F."/>
            <person name="Hsu J.L."/>
            <person name="Li C.Y."/>
            <person name="Wang Z.W."/>
            <person name="Zhao X."/>
            <person name="Zhong W.Y."/>
            <person name="Ma X.K."/>
            <person name="Ma L."/>
            <person name="Huang J."/>
            <person name="Chen G.Z."/>
            <person name="Huang M.Z."/>
            <person name="Huang L."/>
            <person name="Peng D.H."/>
            <person name="Luo Y.B."/>
            <person name="Zou S.Q."/>
            <person name="Chen S.P."/>
            <person name="Lan S."/>
            <person name="Tsai W.C."/>
            <person name="Van de Peer Y."/>
            <person name="Liu Z.J."/>
        </authorList>
    </citation>
    <scope>NUCLEOTIDE SEQUENCE [LARGE SCALE GENOMIC DNA]</scope>
    <source>
        <strain evidence="1">Lor288</strain>
    </source>
</reference>
<organism evidence="1 2">
    <name type="scientific">Platanthera guangdongensis</name>
    <dbReference type="NCBI Taxonomy" id="2320717"/>
    <lineage>
        <taxon>Eukaryota</taxon>
        <taxon>Viridiplantae</taxon>
        <taxon>Streptophyta</taxon>
        <taxon>Embryophyta</taxon>
        <taxon>Tracheophyta</taxon>
        <taxon>Spermatophyta</taxon>
        <taxon>Magnoliopsida</taxon>
        <taxon>Liliopsida</taxon>
        <taxon>Asparagales</taxon>
        <taxon>Orchidaceae</taxon>
        <taxon>Orchidoideae</taxon>
        <taxon>Orchideae</taxon>
        <taxon>Orchidinae</taxon>
        <taxon>Platanthera</taxon>
    </lineage>
</organism>
<accession>A0ABR2LWR4</accession>
<proteinExistence type="predicted"/>
<comment type="caution">
    <text evidence="1">The sequence shown here is derived from an EMBL/GenBank/DDBJ whole genome shotgun (WGS) entry which is preliminary data.</text>
</comment>
<dbReference type="Gene3D" id="3.30.830.10">
    <property type="entry name" value="Metalloenzyme, LuxS/M16 peptidase-like"/>
    <property type="match status" value="1"/>
</dbReference>
<dbReference type="Proteomes" id="UP001412067">
    <property type="component" value="Unassembled WGS sequence"/>
</dbReference>
<evidence type="ECO:0000313" key="1">
    <source>
        <dbReference type="EMBL" id="KAK8953320.1"/>
    </source>
</evidence>
<protein>
    <submittedName>
        <fullName evidence="1">Uncharacterized protein</fullName>
    </submittedName>
</protein>
<evidence type="ECO:0000313" key="2">
    <source>
        <dbReference type="Proteomes" id="UP001412067"/>
    </source>
</evidence>
<gene>
    <name evidence="1" type="ORF">KSP40_PGU001272</name>
</gene>
<name>A0ABR2LWR4_9ASPA</name>
<sequence length="135" mass="15057">MSTPRFTAPHTNFLHVITDRSLFDISSTPKLLEAQPRSSQAQVAALRDLTKEELFDFFNCFVKVDSQKRKTLSVQVYGGLHSAEYKVAVTADADQPRIVRISDSRSAMVGRGKNLAQTSQWVAGWIGDAFLVLKQ</sequence>
<keyword evidence="2" id="KW-1185">Reference proteome</keyword>
<dbReference type="EMBL" id="JBBWWR010000014">
    <property type="protein sequence ID" value="KAK8953320.1"/>
    <property type="molecule type" value="Genomic_DNA"/>
</dbReference>